<gene>
    <name evidence="3" type="ORF">K3169_06420</name>
</gene>
<keyword evidence="4" id="KW-1185">Reference proteome</keyword>
<accession>A0ABY6FHW9</accession>
<feature type="compositionally biased region" description="Polar residues" evidence="1">
    <location>
        <begin position="59"/>
        <end position="71"/>
    </location>
</feature>
<evidence type="ECO:0000256" key="1">
    <source>
        <dbReference type="SAM" id="MobiDB-lite"/>
    </source>
</evidence>
<dbReference type="RefSeq" id="WP_263270666.1">
    <property type="nucleotide sequence ID" value="NZ_CP081201.1"/>
</dbReference>
<name>A0ABY6FHW9_9PSED</name>
<protein>
    <recommendedName>
        <fullName evidence="5">Lipoprotein</fullName>
    </recommendedName>
</protein>
<evidence type="ECO:0000256" key="2">
    <source>
        <dbReference type="SAM" id="SignalP"/>
    </source>
</evidence>
<feature type="compositionally biased region" description="Polar residues" evidence="1">
    <location>
        <begin position="31"/>
        <end position="42"/>
    </location>
</feature>
<evidence type="ECO:0000313" key="3">
    <source>
        <dbReference type="EMBL" id="UXZ97523.1"/>
    </source>
</evidence>
<reference evidence="3" key="1">
    <citation type="submission" date="2021-08" db="EMBL/GenBank/DDBJ databases">
        <title>Complete genome sequence of Pseudomonas phytophila.</title>
        <authorList>
            <person name="Weir B.S."/>
            <person name="Templeton M.D."/>
            <person name="Arshed S."/>
            <person name="Andersen M.T."/>
            <person name="Jayaraman J."/>
        </authorList>
    </citation>
    <scope>NUCLEOTIDE SEQUENCE</scope>
    <source>
        <strain evidence="3">ICMP 23753</strain>
    </source>
</reference>
<evidence type="ECO:0008006" key="5">
    <source>
        <dbReference type="Google" id="ProtNLM"/>
    </source>
</evidence>
<feature type="region of interest" description="Disordered" evidence="1">
    <location>
        <begin position="28"/>
        <end position="71"/>
    </location>
</feature>
<dbReference type="EMBL" id="CP081201">
    <property type="protein sequence ID" value="UXZ97523.1"/>
    <property type="molecule type" value="Genomic_DNA"/>
</dbReference>
<dbReference type="Proteomes" id="UP001063228">
    <property type="component" value="Chromosome"/>
</dbReference>
<organism evidence="3 4">
    <name type="scientific">Pseudomonas phytophila</name>
    <dbReference type="NCBI Taxonomy" id="2867264"/>
    <lineage>
        <taxon>Bacteria</taxon>
        <taxon>Pseudomonadati</taxon>
        <taxon>Pseudomonadota</taxon>
        <taxon>Gammaproteobacteria</taxon>
        <taxon>Pseudomonadales</taxon>
        <taxon>Pseudomonadaceae</taxon>
        <taxon>Pseudomonas</taxon>
    </lineage>
</organism>
<evidence type="ECO:0000313" key="4">
    <source>
        <dbReference type="Proteomes" id="UP001063228"/>
    </source>
</evidence>
<keyword evidence="2" id="KW-0732">Signal</keyword>
<feature type="chain" id="PRO_5045268280" description="Lipoprotein" evidence="2">
    <location>
        <begin position="23"/>
        <end position="313"/>
    </location>
</feature>
<feature type="signal peptide" evidence="2">
    <location>
        <begin position="1"/>
        <end position="22"/>
    </location>
</feature>
<proteinExistence type="predicted"/>
<dbReference type="PROSITE" id="PS51257">
    <property type="entry name" value="PROKAR_LIPOPROTEIN"/>
    <property type="match status" value="1"/>
</dbReference>
<sequence length="313" mass="34071">MQTVSRAIICLALLMSALSACAQQAPATPSEALTPQKSTDTEPSPADKLNRDPAPSLPGTASLNNRTATTGSYRPIPQQLIDALLSLPGAGLQVPQSTLKQLLGKKTSYVVEIPRLPSRPDIRITSTRQPGASYYVWARSFQVESAGVTGYLVNVSVSCKAPVDDLTEEAAKALRHRCAQAGTQRLSSGLRAYLITNGQAKDVTATIQRPQDALGVDLYNRYQTKGGSQLFLDDTRLDQTPAARWVMEFDPEQPLQPDADRAFDSGRMVHAGFLVWEGDNFKSVDTVPARLWPCPEKRPAECTADDRFVTQDK</sequence>